<dbReference type="PANTHER" id="PTHR43709">
    <property type="entry name" value="ACONITATE ISOMERASE-RELATED"/>
    <property type="match status" value="1"/>
</dbReference>
<comment type="similarity">
    <text evidence="1">Belongs to the PrpF family.</text>
</comment>
<evidence type="ECO:0000256" key="2">
    <source>
        <dbReference type="ARBA" id="ARBA00023235"/>
    </source>
</evidence>
<keyword evidence="4" id="KW-1185">Reference proteome</keyword>
<dbReference type="SUPFAM" id="SSF54506">
    <property type="entry name" value="Diaminopimelate epimerase-like"/>
    <property type="match status" value="2"/>
</dbReference>
<gene>
    <name evidence="3" type="ORF">ACFQ16_25715</name>
</gene>
<comment type="caution">
    <text evidence="3">The sequence shown here is derived from an EMBL/GenBank/DDBJ whole genome shotgun (WGS) entry which is preliminary data.</text>
</comment>
<dbReference type="RefSeq" id="WP_263247170.1">
    <property type="nucleotide sequence ID" value="NZ_BAABLT010000028.1"/>
</dbReference>
<sequence>MRLSAALVRGGTSKCWIFHAPDPRRDDWEGVLVRAFGSADPRQIDGVGGATPTTSKAALVGPSAEPGVDVDYTFAQVGIGREVVEWGSNCGNCATAVGLHAVQSGLVAARDDATAVRIRNRNTGALLTVVVPTPGGAAPDGGDGMVPGVTGTGVPVTLSFVDPIGTTTGTLLPAGEPTTALRHGTAPATLVDAGTPAALVDAAALGLTGAEPADALADAIPPLTLLRRQAALAMGLVREDDPVSHAIPKIGVVGPPADYQATDGRTVRAADHDLSVRMLSMHSVHPAIGLTAAVAVAVAATTPGSVPAACPRHHVDPGRVRLGTPAGVVEVRLERDATGAVRAATLRRAARWIADAELNVPEPTLVPAEPVAPPVSA</sequence>
<dbReference type="EMBL" id="JBHTIW010000029">
    <property type="protein sequence ID" value="MFD0923157.1"/>
    <property type="molecule type" value="Genomic_DNA"/>
</dbReference>
<evidence type="ECO:0000256" key="1">
    <source>
        <dbReference type="ARBA" id="ARBA00007673"/>
    </source>
</evidence>
<proteinExistence type="inferred from homology"/>
<evidence type="ECO:0000313" key="4">
    <source>
        <dbReference type="Proteomes" id="UP001597018"/>
    </source>
</evidence>
<name>A0ABW3G365_9PSEU</name>
<dbReference type="Proteomes" id="UP001597018">
    <property type="component" value="Unassembled WGS sequence"/>
</dbReference>
<dbReference type="InterPro" id="IPR007400">
    <property type="entry name" value="PrpF-like"/>
</dbReference>
<protein>
    <submittedName>
        <fullName evidence="3">PrpF domain-containing protein</fullName>
    </submittedName>
</protein>
<evidence type="ECO:0000313" key="3">
    <source>
        <dbReference type="EMBL" id="MFD0923157.1"/>
    </source>
</evidence>
<accession>A0ABW3G365</accession>
<dbReference type="Gene3D" id="3.10.310.10">
    <property type="entry name" value="Diaminopimelate Epimerase, Chain A, domain 1"/>
    <property type="match status" value="2"/>
</dbReference>
<dbReference type="PANTHER" id="PTHR43709:SF2">
    <property type="entry name" value="DUF453 DOMAIN PROTEIN (AFU_ORTHOLOGUE AFUA_6G00360)"/>
    <property type="match status" value="1"/>
</dbReference>
<dbReference type="Pfam" id="PF04303">
    <property type="entry name" value="PrpF"/>
    <property type="match status" value="1"/>
</dbReference>
<reference evidence="4" key="1">
    <citation type="journal article" date="2019" name="Int. J. Syst. Evol. Microbiol.">
        <title>The Global Catalogue of Microorganisms (GCM) 10K type strain sequencing project: providing services to taxonomists for standard genome sequencing and annotation.</title>
        <authorList>
            <consortium name="The Broad Institute Genomics Platform"/>
            <consortium name="The Broad Institute Genome Sequencing Center for Infectious Disease"/>
            <person name="Wu L."/>
            <person name="Ma J."/>
        </authorList>
    </citation>
    <scope>NUCLEOTIDE SEQUENCE [LARGE SCALE GENOMIC DNA]</scope>
    <source>
        <strain evidence="4">CCUG 56401</strain>
    </source>
</reference>
<organism evidence="3 4">
    <name type="scientific">Saccharopolyspora rosea</name>
    <dbReference type="NCBI Taxonomy" id="524884"/>
    <lineage>
        <taxon>Bacteria</taxon>
        <taxon>Bacillati</taxon>
        <taxon>Actinomycetota</taxon>
        <taxon>Actinomycetes</taxon>
        <taxon>Pseudonocardiales</taxon>
        <taxon>Pseudonocardiaceae</taxon>
        <taxon>Saccharopolyspora</taxon>
    </lineage>
</organism>
<keyword evidence="2" id="KW-0413">Isomerase</keyword>